<name>A0ABQ1I2G9_9ALTE</name>
<keyword evidence="1" id="KW-0472">Membrane</keyword>
<dbReference type="NCBIfam" id="TIGR02523">
    <property type="entry name" value="type_IV_pilV"/>
    <property type="match status" value="1"/>
</dbReference>
<protein>
    <submittedName>
        <fullName evidence="3">Type IV pilus modification protein PilV</fullName>
    </submittedName>
</protein>
<dbReference type="Proteomes" id="UP000651977">
    <property type="component" value="Unassembled WGS sequence"/>
</dbReference>
<keyword evidence="1" id="KW-1133">Transmembrane helix</keyword>
<evidence type="ECO:0000313" key="3">
    <source>
        <dbReference type="EMBL" id="GGB02502.1"/>
    </source>
</evidence>
<feature type="transmembrane region" description="Helical" evidence="1">
    <location>
        <begin position="12"/>
        <end position="38"/>
    </location>
</feature>
<proteinExistence type="predicted"/>
<dbReference type="NCBIfam" id="TIGR02532">
    <property type="entry name" value="IV_pilin_GFxxxE"/>
    <property type="match status" value="1"/>
</dbReference>
<reference evidence="4" key="1">
    <citation type="journal article" date="2019" name="Int. J. Syst. Evol. Microbiol.">
        <title>The Global Catalogue of Microorganisms (GCM) 10K type strain sequencing project: providing services to taxonomists for standard genome sequencing and annotation.</title>
        <authorList>
            <consortium name="The Broad Institute Genomics Platform"/>
            <consortium name="The Broad Institute Genome Sequencing Center for Infectious Disease"/>
            <person name="Wu L."/>
            <person name="Ma J."/>
        </authorList>
    </citation>
    <scope>NUCLEOTIDE SEQUENCE [LARGE SCALE GENOMIC DNA]</scope>
    <source>
        <strain evidence="4">CGMCC 1.10131</strain>
    </source>
</reference>
<dbReference type="InterPro" id="IPR013362">
    <property type="entry name" value="Pilus_4_PilV"/>
</dbReference>
<sequence length="187" mass="20304">MQTKVKLRARGFTLIEVIITTFILAIGLLAVVAMQAVAKRSSFETQQRTVAMQLAEDMVERIRLNNLAWQANNPATVIVGDGQTARTRPACAQDSGMMSNCSMADLVNYDLYHWEYALNANSAESTGGLVKPNGCVLLSPQGQLTVVVSWVSRQSFTGIASGNTVEENCGAESDKRRSMLLSTWVAS</sequence>
<feature type="domain" description="Type IV pilin Tt1218-like" evidence="2">
    <location>
        <begin position="33"/>
        <end position="111"/>
    </location>
</feature>
<evidence type="ECO:0000256" key="1">
    <source>
        <dbReference type="SAM" id="Phobius"/>
    </source>
</evidence>
<evidence type="ECO:0000313" key="4">
    <source>
        <dbReference type="Proteomes" id="UP000651977"/>
    </source>
</evidence>
<dbReference type="Pfam" id="PF22150">
    <property type="entry name" value="Tt1218-like"/>
    <property type="match status" value="1"/>
</dbReference>
<dbReference type="PROSITE" id="PS00409">
    <property type="entry name" value="PROKAR_NTER_METHYL"/>
    <property type="match status" value="1"/>
</dbReference>
<dbReference type="RefSeq" id="WP_055734421.1">
    <property type="nucleotide sequence ID" value="NZ_BMDY01000007.1"/>
</dbReference>
<dbReference type="Pfam" id="PF07963">
    <property type="entry name" value="N_methyl"/>
    <property type="match status" value="1"/>
</dbReference>
<dbReference type="InterPro" id="IPR054402">
    <property type="entry name" value="Tt1218-like_dom"/>
</dbReference>
<gene>
    <name evidence="3" type="primary">pilV</name>
    <name evidence="3" type="ORF">GCM10007414_14790</name>
</gene>
<keyword evidence="1" id="KW-0812">Transmembrane</keyword>
<organism evidence="3 4">
    <name type="scientific">Agarivorans gilvus</name>
    <dbReference type="NCBI Taxonomy" id="680279"/>
    <lineage>
        <taxon>Bacteria</taxon>
        <taxon>Pseudomonadati</taxon>
        <taxon>Pseudomonadota</taxon>
        <taxon>Gammaproteobacteria</taxon>
        <taxon>Alteromonadales</taxon>
        <taxon>Alteromonadaceae</taxon>
        <taxon>Agarivorans</taxon>
    </lineage>
</organism>
<comment type="caution">
    <text evidence="3">The sequence shown here is derived from an EMBL/GenBank/DDBJ whole genome shotgun (WGS) entry which is preliminary data.</text>
</comment>
<dbReference type="EMBL" id="BMDY01000007">
    <property type="protein sequence ID" value="GGB02502.1"/>
    <property type="molecule type" value="Genomic_DNA"/>
</dbReference>
<keyword evidence="4" id="KW-1185">Reference proteome</keyword>
<evidence type="ECO:0000259" key="2">
    <source>
        <dbReference type="Pfam" id="PF22150"/>
    </source>
</evidence>
<dbReference type="InterPro" id="IPR012902">
    <property type="entry name" value="N_methyl_site"/>
</dbReference>
<accession>A0ABQ1I2G9</accession>